<dbReference type="SUPFAM" id="SSF48452">
    <property type="entry name" value="TPR-like"/>
    <property type="match status" value="2"/>
</dbReference>
<evidence type="ECO:0000256" key="1">
    <source>
        <dbReference type="ARBA" id="ARBA00022837"/>
    </source>
</evidence>
<evidence type="ECO:0000313" key="4">
    <source>
        <dbReference type="EMBL" id="CAD8953887.1"/>
    </source>
</evidence>
<dbReference type="SMART" id="SM00054">
    <property type="entry name" value="EFh"/>
    <property type="match status" value="3"/>
</dbReference>
<dbReference type="PANTHER" id="PTHR47691">
    <property type="entry name" value="REGULATOR-RELATED"/>
    <property type="match status" value="1"/>
</dbReference>
<dbReference type="SUPFAM" id="SSF52540">
    <property type="entry name" value="P-loop containing nucleoside triphosphate hydrolases"/>
    <property type="match status" value="1"/>
</dbReference>
<gene>
    <name evidence="4" type="ORF">HAND00432_LOCUS8424</name>
</gene>
<dbReference type="Gene3D" id="1.25.40.10">
    <property type="entry name" value="Tetratricopeptide repeat domain"/>
    <property type="match status" value="2"/>
</dbReference>
<reference evidence="4" key="1">
    <citation type="submission" date="2021-01" db="EMBL/GenBank/DDBJ databases">
        <authorList>
            <person name="Corre E."/>
            <person name="Pelletier E."/>
            <person name="Niang G."/>
            <person name="Scheremetjew M."/>
            <person name="Finn R."/>
            <person name="Kale V."/>
            <person name="Holt S."/>
            <person name="Cochrane G."/>
            <person name="Meng A."/>
            <person name="Brown T."/>
            <person name="Cohen L."/>
        </authorList>
    </citation>
    <scope>NUCLEOTIDE SEQUENCE</scope>
    <source>
        <strain evidence="4">CCMP644</strain>
    </source>
</reference>
<feature type="domain" description="EF-hand" evidence="3">
    <location>
        <begin position="1220"/>
        <end position="1255"/>
    </location>
</feature>
<sequence>MLFTRADRDGSGTIDWDEFEMGFEETVEHFRLQMEAETREDAMEHRFHESLVQVEKQLLTTIGEFSKKDFQRLTAWIKDPEDTMLLMSMYRFEHWNFARARAVLQLNLLHQNPDKFWECFCRVQVLLKEARLMIVHSDNAEDSKRMEMEIEEAMNEVMALCKPPSYVSSEQLEEEKFHLPMIRNMVGRQPGRGMPVRQWAKYNAAPFVERQREIGMPEPFYGRAESVLACIEAVRQCRLTTMVGGVGVGKTSVVRAMLHTLQQRALGQGGVYMYRDGVFIVDCSKLHSFERIHFAIGQELGLVVSSASELHYYMANCMMLLVLDGVHNLTKIDLARMQRIVTDLLDKSPGLTLFVTNRTAVSVPFENIMSLPPMDDKDLSKIVRDRCFTCQVHSGDILMRWLYGNPLVARFSAAMLWVVKTKEIVQIIELSWEKDKDTLHLPRGTDAWADGTKVWYTPDGEEYGSGLCARAWIQILLGYMWKAIPRCYDFVRTLRMVPAGLYRKEVDVMVHEGDFVLTTLCDRYGIVHVTDGRGNPIESHWEAARQGVGFYILDSTVAFMIDVTAIPMPHSSRTMLRTYLPAIDEQVTEINEMLEKSKTRKALQVLKRRENTIWMISDYDRMSTPDMFGDDPDALDTIGKLALFGSMVMMALFRLPEALLAAVNAGRFFARLYELELSMSAIKSRRKNPLLKVQGPTALGQALRLTGEIKLQMGANISAREDLERAFMLQKRVKKEIIAFRYGGSRLGQADVLWSLAEAQATEGKYRMAKQLASNCLTTYEDLQSTMGQAIARLLLCSLSAMEGDLVQADRSVNESVALFRELANPVRLAHALILRAEVAMSAANLARARTDLEEAEEICRAMQDLAGLGEVHKLQAESRIMLEDWFGSHEVLIDAKSCASRCGSVFLIGESERLMGETKTSMVPLGEFTPRFSDARAHLKLALESFQGIGYQLGIGNVHRATAFMYQKMGHPRHAVQSLLEALTIFEGMGHMMGVAVVKAAIGKIEVKKGNVAEGREFIDQATPVLRELQEQYKIAERKGLLEVAGTAGAAQRKLNQQRIEEDPFWKELLPTIDYKKAKMKNAGDVVRAIFGNSWSAGADPRRREITVGKTGIPHLDLAQVWTPAAGWQFSDEADHLAYDEIHWMNMDAAGRKQQASQLAAAKKRHESLLMFIGIRKGDPDSKIVEMAENAFDFFDDDSSGQLNMMELDQAFRKMGIVLTEKELTALVEEVDQDGDGMIDKQEFANMVLETISQMKEEGEV</sequence>
<dbReference type="InterPro" id="IPR027417">
    <property type="entry name" value="P-loop_NTPase"/>
</dbReference>
<feature type="coiled-coil region" evidence="2">
    <location>
        <begin position="839"/>
        <end position="866"/>
    </location>
</feature>
<dbReference type="InterPro" id="IPR049945">
    <property type="entry name" value="AAA_22"/>
</dbReference>
<dbReference type="EMBL" id="HBFX01013996">
    <property type="protein sequence ID" value="CAD8953887.1"/>
    <property type="molecule type" value="Transcribed_RNA"/>
</dbReference>
<dbReference type="CDD" id="cd00051">
    <property type="entry name" value="EFh"/>
    <property type="match status" value="1"/>
</dbReference>
<proteinExistence type="predicted"/>
<accession>A0A7S1DPY1</accession>
<feature type="domain" description="EF-hand" evidence="3">
    <location>
        <begin position="1184"/>
        <end position="1219"/>
    </location>
</feature>
<dbReference type="InterPro" id="IPR002048">
    <property type="entry name" value="EF_hand_dom"/>
</dbReference>
<dbReference type="PANTHER" id="PTHR47691:SF3">
    <property type="entry name" value="HTH-TYPE TRANSCRIPTIONAL REGULATOR RV0890C-RELATED"/>
    <property type="match status" value="1"/>
</dbReference>
<dbReference type="PROSITE" id="PS50222">
    <property type="entry name" value="EF_HAND_2"/>
    <property type="match status" value="3"/>
</dbReference>
<keyword evidence="2" id="KW-0175">Coiled coil</keyword>
<keyword evidence="1" id="KW-0106">Calcium</keyword>
<dbReference type="Pfam" id="PF13202">
    <property type="entry name" value="EF-hand_5"/>
    <property type="match status" value="1"/>
</dbReference>
<dbReference type="InterPro" id="IPR018247">
    <property type="entry name" value="EF_Hand_1_Ca_BS"/>
</dbReference>
<dbReference type="PROSITE" id="PS00018">
    <property type="entry name" value="EF_HAND_1"/>
    <property type="match status" value="3"/>
</dbReference>
<protein>
    <recommendedName>
        <fullName evidence="3">EF-hand domain-containing protein</fullName>
    </recommendedName>
</protein>
<evidence type="ECO:0000256" key="2">
    <source>
        <dbReference type="SAM" id="Coils"/>
    </source>
</evidence>
<dbReference type="Gene3D" id="1.10.238.10">
    <property type="entry name" value="EF-hand"/>
    <property type="match status" value="1"/>
</dbReference>
<organism evidence="4">
    <name type="scientific">Hemiselmis andersenii</name>
    <name type="common">Cryptophyte alga</name>
    <dbReference type="NCBI Taxonomy" id="464988"/>
    <lineage>
        <taxon>Eukaryota</taxon>
        <taxon>Cryptophyceae</taxon>
        <taxon>Cryptomonadales</taxon>
        <taxon>Hemiselmidaceae</taxon>
        <taxon>Hemiselmis</taxon>
    </lineage>
</organism>
<dbReference type="Pfam" id="PF13499">
    <property type="entry name" value="EF-hand_7"/>
    <property type="match status" value="1"/>
</dbReference>
<dbReference type="InterPro" id="IPR011990">
    <property type="entry name" value="TPR-like_helical_dom_sf"/>
</dbReference>
<name>A0A7S1DPY1_HEMAN</name>
<dbReference type="GO" id="GO:0005509">
    <property type="term" value="F:calcium ion binding"/>
    <property type="evidence" value="ECO:0007669"/>
    <property type="project" value="InterPro"/>
</dbReference>
<dbReference type="Pfam" id="PF13401">
    <property type="entry name" value="AAA_22"/>
    <property type="match status" value="1"/>
</dbReference>
<dbReference type="SUPFAM" id="SSF47473">
    <property type="entry name" value="EF-hand"/>
    <property type="match status" value="1"/>
</dbReference>
<dbReference type="AlphaFoldDB" id="A0A7S1DPY1"/>
<dbReference type="GO" id="GO:0016887">
    <property type="term" value="F:ATP hydrolysis activity"/>
    <property type="evidence" value="ECO:0007669"/>
    <property type="project" value="InterPro"/>
</dbReference>
<feature type="domain" description="EF-hand" evidence="3">
    <location>
        <begin position="1"/>
        <end position="29"/>
    </location>
</feature>
<evidence type="ECO:0000259" key="3">
    <source>
        <dbReference type="PROSITE" id="PS50222"/>
    </source>
</evidence>
<dbReference type="Gene3D" id="3.40.50.300">
    <property type="entry name" value="P-loop containing nucleotide triphosphate hydrolases"/>
    <property type="match status" value="1"/>
</dbReference>
<dbReference type="InterPro" id="IPR011992">
    <property type="entry name" value="EF-hand-dom_pair"/>
</dbReference>